<evidence type="ECO:0000256" key="8">
    <source>
        <dbReference type="SAM" id="Phobius"/>
    </source>
</evidence>
<dbReference type="InterPro" id="IPR050327">
    <property type="entry name" value="Proton-linked_MCT"/>
</dbReference>
<protein>
    <submittedName>
        <fullName evidence="10">MFS general substrate transporter</fullName>
    </submittedName>
</protein>
<gene>
    <name evidence="10" type="ORF">BU23DRAFT_561523</name>
</gene>
<dbReference type="SUPFAM" id="SSF103473">
    <property type="entry name" value="MFS general substrate transporter"/>
    <property type="match status" value="1"/>
</dbReference>
<dbReference type="OrthoDB" id="5667at2759"/>
<evidence type="ECO:0000256" key="3">
    <source>
        <dbReference type="ARBA" id="ARBA00022448"/>
    </source>
</evidence>
<keyword evidence="6 8" id="KW-0472">Membrane</keyword>
<feature type="transmembrane region" description="Helical" evidence="8">
    <location>
        <begin position="166"/>
        <end position="186"/>
    </location>
</feature>
<dbReference type="Gene3D" id="1.20.1250.20">
    <property type="entry name" value="MFS general substrate transporter like domains"/>
    <property type="match status" value="2"/>
</dbReference>
<feature type="transmembrane region" description="Helical" evidence="8">
    <location>
        <begin position="372"/>
        <end position="393"/>
    </location>
</feature>
<name>A0A6A5UUZ5_9PLEO</name>
<dbReference type="EMBL" id="ML976774">
    <property type="protein sequence ID" value="KAF1964887.1"/>
    <property type="molecule type" value="Genomic_DNA"/>
</dbReference>
<evidence type="ECO:0000313" key="10">
    <source>
        <dbReference type="EMBL" id="KAF1964887.1"/>
    </source>
</evidence>
<keyword evidence="11" id="KW-1185">Reference proteome</keyword>
<evidence type="ECO:0000256" key="6">
    <source>
        <dbReference type="ARBA" id="ARBA00023136"/>
    </source>
</evidence>
<comment type="subcellular location">
    <subcellularLocation>
        <location evidence="1">Membrane</location>
        <topology evidence="1">Multi-pass membrane protein</topology>
    </subcellularLocation>
</comment>
<dbReference type="InterPro" id="IPR020846">
    <property type="entry name" value="MFS_dom"/>
</dbReference>
<feature type="region of interest" description="Disordered" evidence="7">
    <location>
        <begin position="1"/>
        <end position="29"/>
    </location>
</feature>
<feature type="transmembrane region" description="Helical" evidence="8">
    <location>
        <begin position="243"/>
        <end position="261"/>
    </location>
</feature>
<evidence type="ECO:0000256" key="1">
    <source>
        <dbReference type="ARBA" id="ARBA00004141"/>
    </source>
</evidence>
<dbReference type="InterPro" id="IPR011701">
    <property type="entry name" value="MFS"/>
</dbReference>
<dbReference type="Proteomes" id="UP000800036">
    <property type="component" value="Unassembled WGS sequence"/>
</dbReference>
<evidence type="ECO:0000256" key="2">
    <source>
        <dbReference type="ARBA" id="ARBA00006727"/>
    </source>
</evidence>
<feature type="transmembrane region" description="Helical" evidence="8">
    <location>
        <begin position="334"/>
        <end position="360"/>
    </location>
</feature>
<dbReference type="AlphaFoldDB" id="A0A6A5UUZ5"/>
<feature type="domain" description="Major facilitator superfamily (MFS) profile" evidence="9">
    <location>
        <begin position="37"/>
        <end position="435"/>
    </location>
</feature>
<organism evidence="10 11">
    <name type="scientific">Bimuria novae-zelandiae CBS 107.79</name>
    <dbReference type="NCBI Taxonomy" id="1447943"/>
    <lineage>
        <taxon>Eukaryota</taxon>
        <taxon>Fungi</taxon>
        <taxon>Dikarya</taxon>
        <taxon>Ascomycota</taxon>
        <taxon>Pezizomycotina</taxon>
        <taxon>Dothideomycetes</taxon>
        <taxon>Pleosporomycetidae</taxon>
        <taxon>Pleosporales</taxon>
        <taxon>Massarineae</taxon>
        <taxon>Didymosphaeriaceae</taxon>
        <taxon>Bimuria</taxon>
    </lineage>
</organism>
<comment type="similarity">
    <text evidence="2">Belongs to the major facilitator superfamily. Monocarboxylate porter (TC 2.A.1.13) family.</text>
</comment>
<dbReference type="PANTHER" id="PTHR11360">
    <property type="entry name" value="MONOCARBOXYLATE TRANSPORTER"/>
    <property type="match status" value="1"/>
</dbReference>
<feature type="transmembrane region" description="Helical" evidence="8">
    <location>
        <begin position="405"/>
        <end position="427"/>
    </location>
</feature>
<evidence type="ECO:0000256" key="7">
    <source>
        <dbReference type="SAM" id="MobiDB-lite"/>
    </source>
</evidence>
<dbReference type="PROSITE" id="PS50850">
    <property type="entry name" value="MFS"/>
    <property type="match status" value="1"/>
</dbReference>
<dbReference type="PANTHER" id="PTHR11360:SF224">
    <property type="entry name" value="MAJOR FACILITATOR SUPERFAMILY (MFS) PROFILE DOMAIN-CONTAINING PROTEIN-RELATED"/>
    <property type="match status" value="1"/>
</dbReference>
<feature type="transmembrane region" description="Helical" evidence="8">
    <location>
        <begin position="109"/>
        <end position="127"/>
    </location>
</feature>
<sequence length="436" mass="47265">MADSSAPESPVDDSAKEAPAPKPAPAASGLAPEEGFRGWLCVLGGFICLFCTFGFLNAMGVFQTTYQQTYLRNYTPSDIAWIFAIQLALMWLPGPLFGRIIDTWGSAPVLYPCSFLCVLALCMVSLAEKYNSLFLAQGLAFGIGSGGVFTVSFVCVGQWFVRRRGLAIGIATTGSSLGGVVFPIFFDRLHRERGFKGAVRYTALFIGILLAVSCFMVTSRLPRKKWNPDLKWFDLAMFKNRQFAVYTIGSFLVMWGLWAPFNFISSMAVTRAGFSPTLALYLISIINATSVPGRIIPPYLGDRFGHFNVITICSLLTGGSILALWLPFNYHPSHAGIIVFALVYGFASGAFVSLLMPCAAKTGTLETLGVRFGTYQTIIGLSNLTGLPLMGAILNRQHDADFGGLQIFAGVTCLLGAGLLGLSTLFLSRTQKTWKV</sequence>
<evidence type="ECO:0000256" key="4">
    <source>
        <dbReference type="ARBA" id="ARBA00022692"/>
    </source>
</evidence>
<proteinExistence type="inferred from homology"/>
<feature type="transmembrane region" description="Helical" evidence="8">
    <location>
        <begin position="133"/>
        <end position="154"/>
    </location>
</feature>
<feature type="transmembrane region" description="Helical" evidence="8">
    <location>
        <begin position="38"/>
        <end position="59"/>
    </location>
</feature>
<feature type="transmembrane region" description="Helical" evidence="8">
    <location>
        <begin position="198"/>
        <end position="222"/>
    </location>
</feature>
<evidence type="ECO:0000313" key="11">
    <source>
        <dbReference type="Proteomes" id="UP000800036"/>
    </source>
</evidence>
<evidence type="ECO:0000259" key="9">
    <source>
        <dbReference type="PROSITE" id="PS50850"/>
    </source>
</evidence>
<keyword evidence="5 8" id="KW-1133">Transmembrane helix</keyword>
<accession>A0A6A5UUZ5</accession>
<keyword evidence="3" id="KW-0813">Transport</keyword>
<feature type="transmembrane region" description="Helical" evidence="8">
    <location>
        <begin position="79"/>
        <end position="97"/>
    </location>
</feature>
<dbReference type="GO" id="GO:0022857">
    <property type="term" value="F:transmembrane transporter activity"/>
    <property type="evidence" value="ECO:0007669"/>
    <property type="project" value="InterPro"/>
</dbReference>
<evidence type="ECO:0000256" key="5">
    <source>
        <dbReference type="ARBA" id="ARBA00022989"/>
    </source>
</evidence>
<dbReference type="GO" id="GO:0016020">
    <property type="term" value="C:membrane"/>
    <property type="evidence" value="ECO:0007669"/>
    <property type="project" value="UniProtKB-SubCell"/>
</dbReference>
<reference evidence="10" key="1">
    <citation type="journal article" date="2020" name="Stud. Mycol.">
        <title>101 Dothideomycetes genomes: a test case for predicting lifestyles and emergence of pathogens.</title>
        <authorList>
            <person name="Haridas S."/>
            <person name="Albert R."/>
            <person name="Binder M."/>
            <person name="Bloem J."/>
            <person name="Labutti K."/>
            <person name="Salamov A."/>
            <person name="Andreopoulos B."/>
            <person name="Baker S."/>
            <person name="Barry K."/>
            <person name="Bills G."/>
            <person name="Bluhm B."/>
            <person name="Cannon C."/>
            <person name="Castanera R."/>
            <person name="Culley D."/>
            <person name="Daum C."/>
            <person name="Ezra D."/>
            <person name="Gonzalez J."/>
            <person name="Henrissat B."/>
            <person name="Kuo A."/>
            <person name="Liang C."/>
            <person name="Lipzen A."/>
            <person name="Lutzoni F."/>
            <person name="Magnuson J."/>
            <person name="Mondo S."/>
            <person name="Nolan M."/>
            <person name="Ohm R."/>
            <person name="Pangilinan J."/>
            <person name="Park H.-J."/>
            <person name="Ramirez L."/>
            <person name="Alfaro M."/>
            <person name="Sun H."/>
            <person name="Tritt A."/>
            <person name="Yoshinaga Y."/>
            <person name="Zwiers L.-H."/>
            <person name="Turgeon B."/>
            <person name="Goodwin S."/>
            <person name="Spatafora J."/>
            <person name="Crous P."/>
            <person name="Grigoriev I."/>
        </authorList>
    </citation>
    <scope>NUCLEOTIDE SEQUENCE</scope>
    <source>
        <strain evidence="10">CBS 107.79</strain>
    </source>
</reference>
<keyword evidence="4 8" id="KW-0812">Transmembrane</keyword>
<dbReference type="InterPro" id="IPR036259">
    <property type="entry name" value="MFS_trans_sf"/>
</dbReference>
<feature type="transmembrane region" description="Helical" evidence="8">
    <location>
        <begin position="307"/>
        <end position="328"/>
    </location>
</feature>
<dbReference type="Pfam" id="PF07690">
    <property type="entry name" value="MFS_1"/>
    <property type="match status" value="1"/>
</dbReference>